<organism evidence="3 4">
    <name type="scientific">Candidatus Pullilachnospira stercoravium</name>
    <dbReference type="NCBI Taxonomy" id="2840913"/>
    <lineage>
        <taxon>Bacteria</taxon>
        <taxon>Bacillati</taxon>
        <taxon>Bacillota</taxon>
        <taxon>Clostridia</taxon>
        <taxon>Lachnospirales</taxon>
        <taxon>Lachnospiraceae</taxon>
        <taxon>Lachnospiraceae incertae sedis</taxon>
        <taxon>Candidatus Pullilachnospira</taxon>
    </lineage>
</organism>
<protein>
    <submittedName>
        <fullName evidence="3">Alpha/beta hydrolase</fullName>
    </submittedName>
</protein>
<dbReference type="Proteomes" id="UP000886723">
    <property type="component" value="Unassembled WGS sequence"/>
</dbReference>
<name>A0A9D1NVR7_9FIRM</name>
<evidence type="ECO:0000313" key="4">
    <source>
        <dbReference type="Proteomes" id="UP000886723"/>
    </source>
</evidence>
<dbReference type="Pfam" id="PF20434">
    <property type="entry name" value="BD-FAE"/>
    <property type="match status" value="1"/>
</dbReference>
<comment type="caution">
    <text evidence="3">The sequence shown here is derived from an EMBL/GenBank/DDBJ whole genome shotgun (WGS) entry which is preliminary data.</text>
</comment>
<proteinExistence type="predicted"/>
<evidence type="ECO:0000313" key="3">
    <source>
        <dbReference type="EMBL" id="HIV12920.1"/>
    </source>
</evidence>
<feature type="domain" description="BD-FAE-like" evidence="2">
    <location>
        <begin position="38"/>
        <end position="242"/>
    </location>
</feature>
<dbReference type="InterPro" id="IPR050300">
    <property type="entry name" value="GDXG_lipolytic_enzyme"/>
</dbReference>
<gene>
    <name evidence="3" type="ORF">IAA63_07250</name>
</gene>
<dbReference type="AlphaFoldDB" id="A0A9D1NVR7"/>
<dbReference type="InterPro" id="IPR029058">
    <property type="entry name" value="AB_hydrolase_fold"/>
</dbReference>
<dbReference type="Gene3D" id="3.40.50.1820">
    <property type="entry name" value="alpha/beta hydrolase"/>
    <property type="match status" value="1"/>
</dbReference>
<dbReference type="PANTHER" id="PTHR48081">
    <property type="entry name" value="AB HYDROLASE SUPERFAMILY PROTEIN C4A8.06C"/>
    <property type="match status" value="1"/>
</dbReference>
<dbReference type="PANTHER" id="PTHR48081:SF13">
    <property type="entry name" value="ALPHA_BETA HYDROLASE"/>
    <property type="match status" value="1"/>
</dbReference>
<dbReference type="GO" id="GO:0016787">
    <property type="term" value="F:hydrolase activity"/>
    <property type="evidence" value="ECO:0007669"/>
    <property type="project" value="UniProtKB-KW"/>
</dbReference>
<dbReference type="SUPFAM" id="SSF53474">
    <property type="entry name" value="alpha/beta-Hydrolases"/>
    <property type="match status" value="1"/>
</dbReference>
<sequence>MKKTIHIDVKEPQYMVNTNVTFAQVPGWCGHITQDLKMDIIFPREAAKPVPGIVWICGGGWLEMSTCAHLAYLTELARCGFVVASVQYRTSNEAKFPAQLMDVKAAIRYLRAHAARYHLDPGRMGVMGESAGGHLTAMAALTGKEKAFDQGDYLEYSSEVQAACPWYVPTDVTKMPVDIPRDMQAAPESLLIGMNAALHMEEALKACPVSYVTEDAPPFLILHGMNDHTVPFQQGEILHDALEAKGNDVTLLAIEEADHADRQFFQRQMWKIIEDFFAEKLKD</sequence>
<dbReference type="InterPro" id="IPR049492">
    <property type="entry name" value="BD-FAE-like_dom"/>
</dbReference>
<evidence type="ECO:0000259" key="2">
    <source>
        <dbReference type="Pfam" id="PF20434"/>
    </source>
</evidence>
<keyword evidence="1 3" id="KW-0378">Hydrolase</keyword>
<evidence type="ECO:0000256" key="1">
    <source>
        <dbReference type="ARBA" id="ARBA00022801"/>
    </source>
</evidence>
<accession>A0A9D1NVR7</accession>
<reference evidence="3" key="1">
    <citation type="submission" date="2020-10" db="EMBL/GenBank/DDBJ databases">
        <authorList>
            <person name="Gilroy R."/>
        </authorList>
    </citation>
    <scope>NUCLEOTIDE SEQUENCE</scope>
    <source>
        <strain evidence="3">ChiBcec2-4451</strain>
    </source>
</reference>
<dbReference type="EMBL" id="DVON01000160">
    <property type="protein sequence ID" value="HIV12920.1"/>
    <property type="molecule type" value="Genomic_DNA"/>
</dbReference>
<reference evidence="3" key="2">
    <citation type="journal article" date="2021" name="PeerJ">
        <title>Extensive microbial diversity within the chicken gut microbiome revealed by metagenomics and culture.</title>
        <authorList>
            <person name="Gilroy R."/>
            <person name="Ravi A."/>
            <person name="Getino M."/>
            <person name="Pursley I."/>
            <person name="Horton D.L."/>
            <person name="Alikhan N.F."/>
            <person name="Baker D."/>
            <person name="Gharbi K."/>
            <person name="Hall N."/>
            <person name="Watson M."/>
            <person name="Adriaenssens E.M."/>
            <person name="Foster-Nyarko E."/>
            <person name="Jarju S."/>
            <person name="Secka A."/>
            <person name="Antonio M."/>
            <person name="Oren A."/>
            <person name="Chaudhuri R.R."/>
            <person name="La Ragione R."/>
            <person name="Hildebrand F."/>
            <person name="Pallen M.J."/>
        </authorList>
    </citation>
    <scope>NUCLEOTIDE SEQUENCE</scope>
    <source>
        <strain evidence="3">ChiBcec2-4451</strain>
    </source>
</reference>